<reference evidence="3 4" key="1">
    <citation type="journal article" date="2016" name="BMC Genomics">
        <title>Comparative genomics reveals Cyclospora cayetanensis possesses coccidia-like metabolism and invasion components but unique surface antigens.</title>
        <authorList>
            <person name="Liu S."/>
            <person name="Wang L."/>
            <person name="Zheng H."/>
            <person name="Xu Z."/>
            <person name="Roellig D.M."/>
            <person name="Li N."/>
            <person name="Frace M.A."/>
            <person name="Tang K."/>
            <person name="Arrowood M.J."/>
            <person name="Moss D.M."/>
            <person name="Zhang L."/>
            <person name="Feng Y."/>
            <person name="Xiao L."/>
        </authorList>
    </citation>
    <scope>NUCLEOTIDE SEQUENCE [LARGE SCALE GENOMIC DNA]</scope>
    <source>
        <strain evidence="3 4">CHN_HEN01</strain>
    </source>
</reference>
<evidence type="ECO:0008006" key="5">
    <source>
        <dbReference type="Google" id="ProtNLM"/>
    </source>
</evidence>
<gene>
    <name evidence="3" type="ORF">cyc_05642</name>
</gene>
<feature type="compositionally biased region" description="Basic and acidic residues" evidence="1">
    <location>
        <begin position="220"/>
        <end position="236"/>
    </location>
</feature>
<evidence type="ECO:0000313" key="4">
    <source>
        <dbReference type="Proteomes" id="UP000095192"/>
    </source>
</evidence>
<keyword evidence="4" id="KW-1185">Reference proteome</keyword>
<name>A0A1D3CZL7_9EIME</name>
<evidence type="ECO:0000313" key="3">
    <source>
        <dbReference type="EMBL" id="OEH76641.1"/>
    </source>
</evidence>
<comment type="caution">
    <text evidence="3">The sequence shown here is derived from an EMBL/GenBank/DDBJ whole genome shotgun (WGS) entry which is preliminary data.</text>
</comment>
<dbReference type="EMBL" id="JROU02001384">
    <property type="protein sequence ID" value="OEH76641.1"/>
    <property type="molecule type" value="Genomic_DNA"/>
</dbReference>
<keyword evidence="2" id="KW-0732">Signal</keyword>
<sequence>MPLLRWNERWLSAALLLLSLLLPPPPAASFQVPSRQGLQRGSLFLPGRVAPSPAAWRVGTRRAQQSAAPYWSCASGVVPALRPPVSHSASRILATASREEALGGVDSPAHPLPFWDKVFSRKFLFSEALPSVIPPLEAALFAKANLAARFSGNYNRGFGVFGAGGLPALCIAAVAASVAAFGSWRLLNLASRSLRNVATQHRLAEAKAYGPLHSLDATIKRVPEGQGRDMGSREYNKGTSIKRSRSNPSKSLPSIKKDTLPQRTTAILQESPTRDQDTSEAPMKAGRLSSPKATKVPRGSSATNLDNSGPRKRRGRKSGKGVDESSIAPAGDVGGEHHGREDQDGNELVQAHTVLDTT</sequence>
<feature type="region of interest" description="Disordered" evidence="1">
    <location>
        <begin position="220"/>
        <end position="358"/>
    </location>
</feature>
<feature type="compositionally biased region" description="Basic residues" evidence="1">
    <location>
        <begin position="310"/>
        <end position="319"/>
    </location>
</feature>
<feature type="compositionally biased region" description="Basic and acidic residues" evidence="1">
    <location>
        <begin position="334"/>
        <end position="343"/>
    </location>
</feature>
<accession>A0A1D3CZL7</accession>
<evidence type="ECO:0000256" key="2">
    <source>
        <dbReference type="SAM" id="SignalP"/>
    </source>
</evidence>
<evidence type="ECO:0000256" key="1">
    <source>
        <dbReference type="SAM" id="MobiDB-lite"/>
    </source>
</evidence>
<dbReference type="VEuPathDB" id="ToxoDB:cyc_05642"/>
<feature type="chain" id="PRO_5008914043" description="Transmembrane protein" evidence="2">
    <location>
        <begin position="30"/>
        <end position="358"/>
    </location>
</feature>
<feature type="signal peptide" evidence="2">
    <location>
        <begin position="1"/>
        <end position="29"/>
    </location>
</feature>
<protein>
    <recommendedName>
        <fullName evidence="5">Transmembrane protein</fullName>
    </recommendedName>
</protein>
<feature type="compositionally biased region" description="Polar residues" evidence="1">
    <location>
        <begin position="261"/>
        <end position="271"/>
    </location>
</feature>
<dbReference type="Proteomes" id="UP000095192">
    <property type="component" value="Unassembled WGS sequence"/>
</dbReference>
<dbReference type="InParanoid" id="A0A1D3CZL7"/>
<dbReference type="AlphaFoldDB" id="A0A1D3CZL7"/>
<proteinExistence type="predicted"/>
<organism evidence="3 4">
    <name type="scientific">Cyclospora cayetanensis</name>
    <dbReference type="NCBI Taxonomy" id="88456"/>
    <lineage>
        <taxon>Eukaryota</taxon>
        <taxon>Sar</taxon>
        <taxon>Alveolata</taxon>
        <taxon>Apicomplexa</taxon>
        <taxon>Conoidasida</taxon>
        <taxon>Coccidia</taxon>
        <taxon>Eucoccidiorida</taxon>
        <taxon>Eimeriorina</taxon>
        <taxon>Eimeriidae</taxon>
        <taxon>Cyclospora</taxon>
    </lineage>
</organism>